<dbReference type="OrthoDB" id="9822955at2"/>
<accession>H6N6U8</accession>
<name>H6N6U8_MYCHN</name>
<proteinExistence type="predicted"/>
<dbReference type="AlphaFoldDB" id="H6N6U8"/>
<dbReference type="PROSITE" id="PS51257">
    <property type="entry name" value="PROKAR_LIPOPROTEIN"/>
    <property type="match status" value="1"/>
</dbReference>
<keyword evidence="2" id="KW-1185">Reference proteome</keyword>
<evidence type="ECO:0000313" key="1">
    <source>
        <dbReference type="EMBL" id="AEW45370.2"/>
    </source>
</evidence>
<evidence type="ECO:0000313" key="2">
    <source>
        <dbReference type="Proteomes" id="UP000009135"/>
    </source>
</evidence>
<dbReference type="KEGG" id="mhe:MHC_02530"/>
<reference evidence="1 2" key="1">
    <citation type="journal article" date="2012" name="J. Bacteriol.">
        <title>Complete genome sequence of Mycoplasma haemocanis strain Illinois.</title>
        <authorList>
            <person name="do Nascimento N.C."/>
            <person name="Guimaraes A.M."/>
            <person name="Santos A.P."/>
            <person name="Sanmiguel P.J."/>
            <person name="Messick J.B."/>
        </authorList>
    </citation>
    <scope>NUCLEOTIDE SEQUENCE [LARGE SCALE GENOMIC DNA]</scope>
    <source>
        <strain evidence="1 2">Illinois</strain>
    </source>
</reference>
<protein>
    <recommendedName>
        <fullName evidence="3">Lipoprotein</fullName>
    </recommendedName>
</protein>
<sequence length="195" mass="22809">MSTKLIKPIITTCLVSSCTFMGKKIIDSFTSKDTIQRRLESQGYKTIFKVKKHQFKRWKESYSYHKEDLIGLIPVGVNINHGAYLLKNWCFHNMKESPLKHNLLTKVVKWCTMTIKAGILDEYKIKAIEDTKVEKEGSWNSILSSHKEAMRTKGIESVEKLSEWCFYNLRLPYTLFNNDISEDVRRFCTLEKASR</sequence>
<dbReference type="STRING" id="1111676.MHC_02530"/>
<dbReference type="EMBL" id="CP003199">
    <property type="protein sequence ID" value="AEW45370.2"/>
    <property type="molecule type" value="Genomic_DNA"/>
</dbReference>
<organism evidence="1 2">
    <name type="scientific">Mycoplasma haemocanis (strain Illinois)</name>
    <dbReference type="NCBI Taxonomy" id="1111676"/>
    <lineage>
        <taxon>Bacteria</taxon>
        <taxon>Bacillati</taxon>
        <taxon>Mycoplasmatota</taxon>
        <taxon>Mollicutes</taxon>
        <taxon>Mycoplasmataceae</taxon>
        <taxon>Mycoplasma</taxon>
    </lineage>
</organism>
<evidence type="ECO:0008006" key="3">
    <source>
        <dbReference type="Google" id="ProtNLM"/>
    </source>
</evidence>
<gene>
    <name evidence="1" type="ordered locus">MHC_02530</name>
</gene>
<dbReference type="Proteomes" id="UP000009135">
    <property type="component" value="Chromosome"/>
</dbReference>
<dbReference type="HOGENOM" id="CLU_1364955_0_0_14"/>